<dbReference type="InterPro" id="IPR013164">
    <property type="entry name" value="Cadherin_N"/>
</dbReference>
<dbReference type="FunFam" id="2.60.40.60:FF:000129">
    <property type="entry name" value="protocadherin alpha-C2 isoform X1"/>
    <property type="match status" value="1"/>
</dbReference>
<dbReference type="SUPFAM" id="SSF49313">
    <property type="entry name" value="Cadherin-like"/>
    <property type="match status" value="7"/>
</dbReference>
<dbReference type="PRINTS" id="PR00205">
    <property type="entry name" value="CADHERIN"/>
</dbReference>
<evidence type="ECO:0000256" key="11">
    <source>
        <dbReference type="ARBA" id="ARBA00023180"/>
    </source>
</evidence>
<comment type="function">
    <text evidence="1">Potential calcium-dependent cell-adhesion protein. May be involved in the establishment and maintenance of specific neuronal connections in the brain.</text>
</comment>
<feature type="domain" description="Cadherin" evidence="13">
    <location>
        <begin position="293"/>
        <end position="392"/>
    </location>
</feature>
<evidence type="ECO:0000256" key="10">
    <source>
        <dbReference type="ARBA" id="ARBA00023136"/>
    </source>
</evidence>
<dbReference type="GO" id="GO:0005886">
    <property type="term" value="C:plasma membrane"/>
    <property type="evidence" value="ECO:0007669"/>
    <property type="project" value="UniProtKB-SubCell"/>
</dbReference>
<keyword evidence="4" id="KW-0812">Transmembrane</keyword>
<dbReference type="FunFam" id="2.60.40.60:FF:000002">
    <property type="entry name" value="Protocadherin alpha 2"/>
    <property type="match status" value="2"/>
</dbReference>
<gene>
    <name evidence="14" type="ORF">EOD39_16550</name>
</gene>
<dbReference type="PROSITE" id="PS50268">
    <property type="entry name" value="CADHERIN_2"/>
    <property type="match status" value="7"/>
</dbReference>
<protein>
    <submittedName>
        <fullName evidence="14">Protocadherin alpha-6</fullName>
    </submittedName>
</protein>
<evidence type="ECO:0000256" key="1">
    <source>
        <dbReference type="ARBA" id="ARBA00003436"/>
    </source>
</evidence>
<feature type="domain" description="Cadherin" evidence="13">
    <location>
        <begin position="138"/>
        <end position="245"/>
    </location>
</feature>
<comment type="subcellular location">
    <subcellularLocation>
        <location evidence="2">Cell membrane</location>
        <topology evidence="2">Single-pass type I membrane protein</topology>
    </subcellularLocation>
</comment>
<dbReference type="EMBL" id="SCEB01002150">
    <property type="protein sequence ID" value="RXM95713.1"/>
    <property type="molecule type" value="Genomic_DNA"/>
</dbReference>
<organism evidence="14 15">
    <name type="scientific">Acipenser ruthenus</name>
    <name type="common">Sterlet sturgeon</name>
    <dbReference type="NCBI Taxonomy" id="7906"/>
    <lineage>
        <taxon>Eukaryota</taxon>
        <taxon>Metazoa</taxon>
        <taxon>Chordata</taxon>
        <taxon>Craniata</taxon>
        <taxon>Vertebrata</taxon>
        <taxon>Euteleostomi</taxon>
        <taxon>Actinopterygii</taxon>
        <taxon>Chondrostei</taxon>
        <taxon>Acipenseriformes</taxon>
        <taxon>Acipenseridae</taxon>
        <taxon>Acipenser</taxon>
    </lineage>
</organism>
<keyword evidence="11" id="KW-0325">Glycoprotein</keyword>
<dbReference type="InterPro" id="IPR015919">
    <property type="entry name" value="Cadherin-like_sf"/>
</dbReference>
<dbReference type="PANTHER" id="PTHR24028:SF287">
    <property type="entry name" value="CADHERIN-RELATED NEURONAL RECEPTOR VARIABLE 1-RELATED"/>
    <property type="match status" value="1"/>
</dbReference>
<keyword evidence="5" id="KW-0732">Signal</keyword>
<dbReference type="PANTHER" id="PTHR24028">
    <property type="entry name" value="CADHERIN-87A"/>
    <property type="match status" value="1"/>
</dbReference>
<dbReference type="FunFam" id="2.60.40.60:FF:000006">
    <property type="entry name" value="Protocadherin alpha 2"/>
    <property type="match status" value="1"/>
</dbReference>
<keyword evidence="8" id="KW-0130">Cell adhesion</keyword>
<evidence type="ECO:0000259" key="13">
    <source>
        <dbReference type="PROSITE" id="PS50268"/>
    </source>
</evidence>
<reference evidence="14 15" key="1">
    <citation type="submission" date="2019-01" db="EMBL/GenBank/DDBJ databases">
        <title>Draft Genome and Complete Hox-Cluster Characterization of the Sterlet Sturgeon (Acipenser ruthenus).</title>
        <authorList>
            <person name="Wei Q."/>
        </authorList>
    </citation>
    <scope>NUCLEOTIDE SEQUENCE [LARGE SCALE GENOMIC DNA]</scope>
    <source>
        <strain evidence="14">WHYD16114868_AA</strain>
        <tissue evidence="14">Blood</tissue>
    </source>
</reference>
<accession>A0A444V5K1</accession>
<dbReference type="InterPro" id="IPR050174">
    <property type="entry name" value="Protocadherin/Cadherin-CA"/>
</dbReference>
<dbReference type="FunFam" id="2.60.40.60:FF:000007">
    <property type="entry name" value="Protocadherin alpha 2"/>
    <property type="match status" value="1"/>
</dbReference>
<evidence type="ECO:0000313" key="15">
    <source>
        <dbReference type="Proteomes" id="UP000289886"/>
    </source>
</evidence>
<proteinExistence type="predicted"/>
<keyword evidence="6" id="KW-0677">Repeat</keyword>
<feature type="domain" description="Cadherin" evidence="13">
    <location>
        <begin position="393"/>
        <end position="501"/>
    </location>
</feature>
<keyword evidence="15" id="KW-1185">Reference proteome</keyword>
<keyword evidence="10" id="KW-0472">Membrane</keyword>
<evidence type="ECO:0000256" key="8">
    <source>
        <dbReference type="ARBA" id="ARBA00022889"/>
    </source>
</evidence>
<dbReference type="PROSITE" id="PS00232">
    <property type="entry name" value="CADHERIN_1"/>
    <property type="match status" value="6"/>
</dbReference>
<feature type="domain" description="Cadherin" evidence="13">
    <location>
        <begin position="29"/>
        <end position="137"/>
    </location>
</feature>
<dbReference type="FunFam" id="2.60.40.60:FF:000001">
    <property type="entry name" value="Protocadherin alpha 2"/>
    <property type="match status" value="1"/>
</dbReference>
<evidence type="ECO:0000256" key="12">
    <source>
        <dbReference type="PROSITE-ProRule" id="PRU00043"/>
    </source>
</evidence>
<dbReference type="Gene3D" id="2.60.40.60">
    <property type="entry name" value="Cadherins"/>
    <property type="match status" value="7"/>
</dbReference>
<evidence type="ECO:0000256" key="7">
    <source>
        <dbReference type="ARBA" id="ARBA00022837"/>
    </source>
</evidence>
<feature type="domain" description="Cadherin" evidence="13">
    <location>
        <begin position="502"/>
        <end position="609"/>
    </location>
</feature>
<dbReference type="GO" id="GO:0007156">
    <property type="term" value="P:homophilic cell adhesion via plasma membrane adhesion molecules"/>
    <property type="evidence" value="ECO:0007669"/>
    <property type="project" value="InterPro"/>
</dbReference>
<dbReference type="FunFam" id="2.60.40.60:FF:000018">
    <property type="entry name" value="Protocadherin gamma c3"/>
    <property type="match status" value="1"/>
</dbReference>
<dbReference type="InterPro" id="IPR020894">
    <property type="entry name" value="Cadherin_CS"/>
</dbReference>
<sequence>MHSETENPLEMHYVEIEITDINDNAPTFPDKEKRLEIAESTLPAARFPLDGACDPDVGVNSLRFYQLSKNEHFDLNVEDRSEDNKIAVLILQKPLDRESSPEHNLLLTAFDGGNPPRSDSINITVSVVDINDNPPVFDQQVYKVNLQENVPIGTFVITVKASDLDDGPNGEVAYAFGSSMRTEVRERFSLDVNTGEIKVKGMIDFEEKKIYEFDVEASDKGPVPMTVHSRVIVQITDVNDNTPEIEEYTGLYTSVNTSANMTFSAQRESMGIYCVFLLLPCLWNLVSGQIIYSIAEESDQGTFVGNIAKDLHLSVQELESRMFRIVSGSKKRYFEVNLNTGILFVNERIDREELCPNTLTCSVNLEAIADKPLNLYRVEIHVLDINDNSPSFPVKSLYLNIAESTLPGAGFPLEIAQDPDVGTNSVNTYEISPNEYFILDLQTDSDQRRSAELILQKALDRETQPLIQLVLTAFDGGNPPQSGTSLVIVKVLDNNDNAPFFSSSVYTVSVFENVSYGTTIMKLNATDADEGLNGEIVYSFSNRGLKNILDTFEIDSSTGEITVKGDLDFEENNVYEIRVLAQDKGHTPMGTHCKVLIEVIDLNDNAPDITVTSLLRSIEEDSKRGTVIALITVSDKDGGNNGKVKCDLSGTTPFKLQASYQNYYSLTLEGALDRESVSEYNITITATDEGTPPLSSSRVISVHVSDVNDNAPLFPQSPLEVYLKENHPIGSLIFTAPASDADVNENAQVTYSLLESVIQGVPVSTLITVNSLSGEIYGMKSFDYEECKTFQFHIEAKDSGTPSQSSNMTVNLFIIDDNDNTPEILPPYSNLGLTNTEIIPNSANAGYFVAIF</sequence>
<evidence type="ECO:0000256" key="6">
    <source>
        <dbReference type="ARBA" id="ARBA00022737"/>
    </source>
</evidence>
<evidence type="ECO:0000256" key="5">
    <source>
        <dbReference type="ARBA" id="ARBA00022729"/>
    </source>
</evidence>
<evidence type="ECO:0000313" key="14">
    <source>
        <dbReference type="EMBL" id="RXM95713.1"/>
    </source>
</evidence>
<feature type="domain" description="Cadherin" evidence="13">
    <location>
        <begin position="610"/>
        <end position="714"/>
    </location>
</feature>
<evidence type="ECO:0000256" key="3">
    <source>
        <dbReference type="ARBA" id="ARBA00022475"/>
    </source>
</evidence>
<name>A0A444V5K1_ACIRT</name>
<evidence type="ECO:0000256" key="2">
    <source>
        <dbReference type="ARBA" id="ARBA00004251"/>
    </source>
</evidence>
<feature type="domain" description="Cadherin" evidence="13">
    <location>
        <begin position="715"/>
        <end position="824"/>
    </location>
</feature>
<keyword evidence="3" id="KW-1003">Cell membrane</keyword>
<dbReference type="InterPro" id="IPR002126">
    <property type="entry name" value="Cadherin-like_dom"/>
</dbReference>
<evidence type="ECO:0000256" key="4">
    <source>
        <dbReference type="ARBA" id="ARBA00022692"/>
    </source>
</evidence>
<keyword evidence="9" id="KW-1133">Transmembrane helix</keyword>
<dbReference type="CDD" id="cd11304">
    <property type="entry name" value="Cadherin_repeat"/>
    <property type="match status" value="7"/>
</dbReference>
<dbReference type="Pfam" id="PF08266">
    <property type="entry name" value="Cadherin_2"/>
    <property type="match status" value="1"/>
</dbReference>
<comment type="caution">
    <text evidence="14">The sequence shown here is derived from an EMBL/GenBank/DDBJ whole genome shotgun (WGS) entry which is preliminary data.</text>
</comment>
<dbReference type="GO" id="GO:0005509">
    <property type="term" value="F:calcium ion binding"/>
    <property type="evidence" value="ECO:0007669"/>
    <property type="project" value="UniProtKB-UniRule"/>
</dbReference>
<dbReference type="Pfam" id="PF00028">
    <property type="entry name" value="Cadherin"/>
    <property type="match status" value="6"/>
</dbReference>
<dbReference type="Proteomes" id="UP000289886">
    <property type="component" value="Unassembled WGS sequence"/>
</dbReference>
<evidence type="ECO:0000256" key="9">
    <source>
        <dbReference type="ARBA" id="ARBA00022989"/>
    </source>
</evidence>
<keyword evidence="7 12" id="KW-0106">Calcium</keyword>
<dbReference type="SMART" id="SM00112">
    <property type="entry name" value="CA"/>
    <property type="match status" value="7"/>
</dbReference>
<dbReference type="AlphaFoldDB" id="A0A444V5K1"/>